<evidence type="ECO:0000313" key="2">
    <source>
        <dbReference type="Proteomes" id="UP000675781"/>
    </source>
</evidence>
<evidence type="ECO:0000313" key="1">
    <source>
        <dbReference type="EMBL" id="MBR7839432.1"/>
    </source>
</evidence>
<gene>
    <name evidence="1" type="ORF">KDL01_39600</name>
</gene>
<accession>A0A941EWG1</accession>
<protein>
    <submittedName>
        <fullName evidence="1">Uncharacterized protein</fullName>
    </submittedName>
</protein>
<name>A0A941EWG1_9ACTN</name>
<proteinExistence type="predicted"/>
<organism evidence="1 2">
    <name type="scientific">Actinospica durhamensis</name>
    <dbReference type="NCBI Taxonomy" id="1508375"/>
    <lineage>
        <taxon>Bacteria</taxon>
        <taxon>Bacillati</taxon>
        <taxon>Actinomycetota</taxon>
        <taxon>Actinomycetes</taxon>
        <taxon>Catenulisporales</taxon>
        <taxon>Actinospicaceae</taxon>
        <taxon>Actinospica</taxon>
    </lineage>
</organism>
<reference evidence="1" key="1">
    <citation type="submission" date="2021-04" db="EMBL/GenBank/DDBJ databases">
        <title>Genome based classification of Actinospica acidithermotolerans sp. nov., an actinobacterium isolated from an Indonesian hot spring.</title>
        <authorList>
            <person name="Kusuma A.B."/>
            <person name="Putra K.E."/>
            <person name="Nafisah S."/>
            <person name="Loh J."/>
            <person name="Nouioui I."/>
            <person name="Goodfellow M."/>
        </authorList>
    </citation>
    <scope>NUCLEOTIDE SEQUENCE</scope>
    <source>
        <strain evidence="1">CSCA 57</strain>
    </source>
</reference>
<sequence>MCVSSGAATLFGTTLFAGRRSHPVHGRVEVLGYQNRAVNRAAGPNAMLLHLAAREVTSAQFLSVGRCDRILRDMAAAAVPVPALGRGLGVAPDWMDGGRVEVFEHDIYTVVLAERATDIARALDRVPEHKRPTISGELLEFYADCFPRHPVALCCFDNTEARQAKPLLLWYRPLDEERLVLPAIDCHTGSAPDLRASVRADHTVVLATDRAASEWGEPVRYSQAGQIRHELRAFLPTEVRGERFAHVLPNGDFAIAHDDLIRGDLERIERVTPGH</sequence>
<keyword evidence="2" id="KW-1185">Reference proteome</keyword>
<dbReference type="Proteomes" id="UP000675781">
    <property type="component" value="Unassembled WGS sequence"/>
</dbReference>
<comment type="caution">
    <text evidence="1">The sequence shown here is derived from an EMBL/GenBank/DDBJ whole genome shotgun (WGS) entry which is preliminary data.</text>
</comment>
<dbReference type="RefSeq" id="WP_212533867.1">
    <property type="nucleotide sequence ID" value="NZ_JAGSOG010000448.1"/>
</dbReference>
<dbReference type="AlphaFoldDB" id="A0A941EWG1"/>
<dbReference type="EMBL" id="JAGSOG010000448">
    <property type="protein sequence ID" value="MBR7839432.1"/>
    <property type="molecule type" value="Genomic_DNA"/>
</dbReference>